<dbReference type="STRING" id="135651.G0MZ32"/>
<keyword evidence="3" id="KW-1185">Reference proteome</keyword>
<dbReference type="FunCoup" id="G0MZ32">
    <property type="interactions" value="443"/>
</dbReference>
<dbReference type="OMA" id="SQVHKIF"/>
<dbReference type="eggNOG" id="KOG1164">
    <property type="taxonomic scope" value="Eukaryota"/>
</dbReference>
<dbReference type="PANTHER" id="PTHR11909">
    <property type="entry name" value="CASEIN KINASE-RELATED"/>
    <property type="match status" value="1"/>
</dbReference>
<dbReference type="Gene3D" id="1.10.510.10">
    <property type="entry name" value="Transferase(Phosphotransferase) domain 1"/>
    <property type="match status" value="1"/>
</dbReference>
<evidence type="ECO:0000313" key="2">
    <source>
        <dbReference type="EMBL" id="EGT48163.1"/>
    </source>
</evidence>
<dbReference type="InterPro" id="IPR011009">
    <property type="entry name" value="Kinase-like_dom_sf"/>
</dbReference>
<name>G0MZ32_CAEBE</name>
<dbReference type="InterPro" id="IPR050235">
    <property type="entry name" value="CK1_Ser-Thr_kinase"/>
</dbReference>
<sequence length="369" mass="42424">METLDCHDEIIDEQEAIGPALPPPRAQKSDFFDENNIEYEVVNGIPCYQPDHVINGHVKIFERIGYDDKVGATYLGLGPDEKELVVRVSPIDSVTHVVRAEAAFLCKVETELNDWRHFSQVHKIFMTDDAFHLTLFYRGGPTLEQCFELRNKFTYGTAGRLANDILNIIRCAHKHGYILRNVNLDCFHYDAASRHLFMADISSIVKNVTEENGLPIATYVGSLDYAPLIHHYGGKIGARHDLESWFYLMMHLILGELPWGSMSREDVVQCKTEFIKSKLFIELPEVFLKIAEIVFAENVSVSEDEYTKLSEYTEEVYKDIGGITDYEENMDFEREPTPDEIPRLVMCRDDVIPEEEEPEEEEEENNETD</sequence>
<evidence type="ECO:0000256" key="1">
    <source>
        <dbReference type="SAM" id="MobiDB-lite"/>
    </source>
</evidence>
<accession>G0MZ32</accession>
<organism evidence="3">
    <name type="scientific">Caenorhabditis brenneri</name>
    <name type="common">Nematode worm</name>
    <dbReference type="NCBI Taxonomy" id="135651"/>
    <lineage>
        <taxon>Eukaryota</taxon>
        <taxon>Metazoa</taxon>
        <taxon>Ecdysozoa</taxon>
        <taxon>Nematoda</taxon>
        <taxon>Chromadorea</taxon>
        <taxon>Rhabditida</taxon>
        <taxon>Rhabditina</taxon>
        <taxon>Rhabditomorpha</taxon>
        <taxon>Rhabditoidea</taxon>
        <taxon>Rhabditidae</taxon>
        <taxon>Peloderinae</taxon>
        <taxon>Caenorhabditis</taxon>
    </lineage>
</organism>
<dbReference type="AlphaFoldDB" id="G0MZ32"/>
<feature type="region of interest" description="Disordered" evidence="1">
    <location>
        <begin position="349"/>
        <end position="369"/>
    </location>
</feature>
<evidence type="ECO:0000313" key="3">
    <source>
        <dbReference type="Proteomes" id="UP000008068"/>
    </source>
</evidence>
<gene>
    <name evidence="2" type="ORF">CAEBREN_17421</name>
</gene>
<dbReference type="OrthoDB" id="5802593at2759"/>
<dbReference type="HOGENOM" id="CLU_754851_0_0_1"/>
<proteinExistence type="predicted"/>
<reference evidence="3" key="1">
    <citation type="submission" date="2011-07" db="EMBL/GenBank/DDBJ databases">
        <authorList>
            <consortium name="Caenorhabditis brenneri Sequencing and Analysis Consortium"/>
            <person name="Wilson R.K."/>
        </authorList>
    </citation>
    <scope>NUCLEOTIDE SEQUENCE [LARGE SCALE GENOMIC DNA]</scope>
    <source>
        <strain evidence="3">PB2801</strain>
    </source>
</reference>
<dbReference type="Proteomes" id="UP000008068">
    <property type="component" value="Unassembled WGS sequence"/>
</dbReference>
<protein>
    <recommendedName>
        <fullName evidence="4">Protein kinase domain-containing protein</fullName>
    </recommendedName>
</protein>
<dbReference type="InParanoid" id="G0MZ32"/>
<dbReference type="SUPFAM" id="SSF56112">
    <property type="entry name" value="Protein kinase-like (PK-like)"/>
    <property type="match status" value="1"/>
</dbReference>
<feature type="compositionally biased region" description="Acidic residues" evidence="1">
    <location>
        <begin position="352"/>
        <end position="369"/>
    </location>
</feature>
<evidence type="ECO:0008006" key="4">
    <source>
        <dbReference type="Google" id="ProtNLM"/>
    </source>
</evidence>
<dbReference type="EMBL" id="GL379822">
    <property type="protein sequence ID" value="EGT48163.1"/>
    <property type="molecule type" value="Genomic_DNA"/>
</dbReference>